<dbReference type="PANTHER" id="PTHR43403">
    <property type="entry name" value="NAD-SPECIFIC GLUTAMATE DEHYDROGENASE"/>
    <property type="match status" value="1"/>
</dbReference>
<sequence length="1095" mass="120621">MDGDIHLRNNVDGAAQTSRRAVNGAAAEFPADYRDLVAPRQRMRDLLKLGEVFDPSRHAIDLRRLRDGREYDLRIYGAQPRPLDDLIPILHNLGLSAVDQILFPVTHSGDRRFIRSFRVRPVDARKVQQSRAQLLAALNALLSGEAEDDPLNKLVLLAGLSAKEIGVLRAYCCYYLQLGVRVDRSRLYEALIGGVEVTRLLFSYFETRFCPDHAGQGSLDALAEVRQRLIAAFDEISNLTDDRIFRDLFNLIDATLRTNFYLNDEGQPKALALKINSLGVIGAPPPKPMFEIFVHARAMTGIHLRGAKVARGGIRWSDRAHDLRTEILDLMQTQMIKNALIVPQGAKGGFVLKTPSSDPSGREAAGKSAYRAFIGALLELTDNLDPEKPGPAERICYDEPDPYLVVAADKGTGAWSDIANEMSQARGFWLDDAFATGGSNGYSHKRLGITSRGAWVCVRRHFREIGRNIDDQGFSVVGVGSMDGDVFGNGMLETHTIRLLGAFSGEHIFIDPNPDPLISYDERRRLFEKPRSSWADYDPAKISRGGGVYRRDAKDIELSPEARSWLQARNRLVDGEGLIRLLLAAPVDLLWMGGVGSYVKASAETDESVGDRANDGARIDANQLRAKVVGEGANLGFTQRARVEYALNGGRINTDAVDNSAGVDLSDHEVNLKILLRGARGAQFAASSEIHRLLESLTDEVCAAVLDDNYNQSLCISLERERALADLEPYMDVADRLEAAAQLDRENNAFPNRRELLARAEGGLTRPELSILMAESKLALKRALLDAPGFLDSKWSEAFLAAYFPSSLRSEDASRIDAHPLAREIAATVICNRIIDQAGARFLLFGDPLAPTLLTDAVGLYLAFDEILGGERWRSAVRSLDGRMSAGRQYEYLLQLEDALAYLCRWALQGGRRLQPQTREVVEWRAYLEKYLAYFSQSAEASILDANAPEASREMFLNRLRDFPFLVALAEQGGKDIAVAARFFDEVGGSLGVRQIAALAGELTARDAWEGKLQTAIEERLRAATARIAGVALRAGVEEPAAIFRLADLAPKLTELRKLRAEIVESAPKTVAPFALFASELDALVEACNSARRAA</sequence>
<keyword evidence="5" id="KW-1185">Reference proteome</keyword>
<dbReference type="Pfam" id="PF21078">
    <property type="entry name" value="GDH_HM3"/>
    <property type="match status" value="1"/>
</dbReference>
<dbReference type="InterPro" id="IPR046346">
    <property type="entry name" value="Aminoacid_DH-like_N_sf"/>
</dbReference>
<dbReference type="SUPFAM" id="SSF53223">
    <property type="entry name" value="Aminoacid dehydrogenase-like, N-terminal domain"/>
    <property type="match status" value="1"/>
</dbReference>
<dbReference type="Pfam" id="PF05088">
    <property type="entry name" value="Bac_GDH_CD"/>
    <property type="match status" value="1"/>
</dbReference>
<evidence type="ECO:0000313" key="4">
    <source>
        <dbReference type="EMBL" id="BDV34071.1"/>
    </source>
</evidence>
<dbReference type="SUPFAM" id="SSF51735">
    <property type="entry name" value="NAD(P)-binding Rossmann-fold domains"/>
    <property type="match status" value="1"/>
</dbReference>
<protein>
    <submittedName>
        <fullName evidence="4">NAD-glutamate dehydrogenase</fullName>
    </submittedName>
</protein>
<dbReference type="EMBL" id="AP027142">
    <property type="protein sequence ID" value="BDV34071.1"/>
    <property type="molecule type" value="Genomic_DNA"/>
</dbReference>
<accession>A0ABN6VEQ5</accession>
<evidence type="ECO:0000259" key="3">
    <source>
        <dbReference type="Pfam" id="PF21074"/>
    </source>
</evidence>
<dbReference type="InterPro" id="IPR028971">
    <property type="entry name" value="NAD-GDH_cat"/>
</dbReference>
<dbReference type="InterPro" id="IPR049056">
    <property type="entry name" value="NAD_Glu_DH_HM3"/>
</dbReference>
<dbReference type="InterPro" id="IPR048381">
    <property type="entry name" value="GDH_C"/>
</dbReference>
<dbReference type="PANTHER" id="PTHR43403:SF1">
    <property type="entry name" value="NAD-SPECIFIC GLUTAMATE DEHYDROGENASE"/>
    <property type="match status" value="1"/>
</dbReference>
<name>A0ABN6VEQ5_9HYPH</name>
<dbReference type="InterPro" id="IPR007780">
    <property type="entry name" value="NAD_Glu_DH_bac"/>
</dbReference>
<proteinExistence type="predicted"/>
<dbReference type="Proteomes" id="UP001317629">
    <property type="component" value="Chromosome"/>
</dbReference>
<dbReference type="InterPro" id="IPR036291">
    <property type="entry name" value="NAD(P)-bd_dom_sf"/>
</dbReference>
<reference evidence="4 5" key="1">
    <citation type="journal article" date="2023" name="Int. J. Syst. Evol. Microbiol.">
        <title>Methylocystis iwaonis sp. nov., a type II methane-oxidizing bacterium from surface soil of a rice paddy field in Japan, and emended description of the genus Methylocystis (ex Whittenbury et al. 1970) Bowman et al. 1993.</title>
        <authorList>
            <person name="Kaise H."/>
            <person name="Sawadogo J.B."/>
            <person name="Alam M.S."/>
            <person name="Ueno C."/>
            <person name="Dianou D."/>
            <person name="Shinjo R."/>
            <person name="Asakawa S."/>
        </authorList>
    </citation>
    <scope>NUCLEOTIDE SEQUENCE [LARGE SCALE GENOMIC DNA]</scope>
    <source>
        <strain evidence="4 5">SS37A-Re</strain>
    </source>
</reference>
<dbReference type="RefSeq" id="WP_281931685.1">
    <property type="nucleotide sequence ID" value="NZ_AP027142.1"/>
</dbReference>
<evidence type="ECO:0000256" key="1">
    <source>
        <dbReference type="ARBA" id="ARBA00023002"/>
    </source>
</evidence>
<dbReference type="Pfam" id="PF21074">
    <property type="entry name" value="GDH_C"/>
    <property type="match status" value="1"/>
</dbReference>
<feature type="domain" description="NAD-specific glutamate dehydrogenase C-terminal" evidence="3">
    <location>
        <begin position="763"/>
        <end position="1081"/>
    </location>
</feature>
<feature type="domain" description="NAD-glutamate dehydrogenase catalytic" evidence="2">
    <location>
        <begin position="230"/>
        <end position="718"/>
    </location>
</feature>
<organism evidence="4 5">
    <name type="scientific">Methylocystis iwaonis</name>
    <dbReference type="NCBI Taxonomy" id="2885079"/>
    <lineage>
        <taxon>Bacteria</taxon>
        <taxon>Pseudomonadati</taxon>
        <taxon>Pseudomonadota</taxon>
        <taxon>Alphaproteobacteria</taxon>
        <taxon>Hyphomicrobiales</taxon>
        <taxon>Methylocystaceae</taxon>
        <taxon>Methylocystis</taxon>
    </lineage>
</organism>
<evidence type="ECO:0000313" key="5">
    <source>
        <dbReference type="Proteomes" id="UP001317629"/>
    </source>
</evidence>
<keyword evidence="1" id="KW-0560">Oxidoreductase</keyword>
<gene>
    <name evidence="4" type="ORF">SS37A_16000</name>
</gene>
<dbReference type="Gene3D" id="3.40.50.720">
    <property type="entry name" value="NAD(P)-binding Rossmann-like Domain"/>
    <property type="match status" value="1"/>
</dbReference>
<evidence type="ECO:0000259" key="2">
    <source>
        <dbReference type="Pfam" id="PF05088"/>
    </source>
</evidence>